<dbReference type="InParanoid" id="C1E9C7"/>
<evidence type="ECO:0000256" key="3">
    <source>
        <dbReference type="SAM" id="Phobius"/>
    </source>
</evidence>
<keyword evidence="5" id="KW-1185">Reference proteome</keyword>
<feature type="compositionally biased region" description="Basic and acidic residues" evidence="2">
    <location>
        <begin position="436"/>
        <end position="468"/>
    </location>
</feature>
<dbReference type="Proteomes" id="UP000002009">
    <property type="component" value="Chromosome 6"/>
</dbReference>
<sequence>MGAGGDSKDTVDANGDGHVNITKEILAGLNVHVSSNTPSKPPPGFDTRDDAALDAEPAAPAPGQTGGFGGSTSTFAPVGTTPGTAAKVSSRPLPKRQLWIVKVPKPPEDHGAAEAAGEPSTDPSTRIAALEAEIAALDARVRTANQARDAARTHLAKARERARETSAAIKAASAECEPLYARVNELNAMERKVRDAKRAVGFDSEAAVEAALAEAESRMNHESLSVLEQKRTLREMSKLRAKRPEAAALESTIRTLENAAEERARLGAELKASRDALEPLREKRAMSLKIVDHYAGCVDAAVDDSAEAYAAKTAKVTEVKRLRKEGYEARKARRETAQSREREEWLLARRTYGEARDLVANGHFAEAEAACLRQMEHVHARLNADREYRAKYLEGLGRDRETREAAAKAAIEADAEATAKALAEAKAAALEAKREKERAEASREKEEKERARAEKEELRRRAKEERAAADAALAEDVRRRAELARRGLEADSEGRRPVRPQPPPAPVLGPSKIAAALARAVDQSKAEASPAGPNGGASLSPQNSRADPLKAATTDAECRAKNAEKKRRRRERAVAEREAESLRLEAHERRDKAKSEERASRKRGPGGGGGCEGDGSGRREGFLAKTTTSKAELPAGMRAMTSRHRARAHAASWCATVAAGASLVSLAAAAVVVLSLLWSPARELTYE</sequence>
<keyword evidence="3" id="KW-0812">Transmembrane</keyword>
<gene>
    <name evidence="4" type="ORF">MICPUN_105778</name>
</gene>
<evidence type="ECO:0000256" key="1">
    <source>
        <dbReference type="SAM" id="Coils"/>
    </source>
</evidence>
<dbReference type="AlphaFoldDB" id="C1E9C7"/>
<evidence type="ECO:0000256" key="2">
    <source>
        <dbReference type="SAM" id="MobiDB-lite"/>
    </source>
</evidence>
<dbReference type="EMBL" id="CP001327">
    <property type="protein sequence ID" value="ACO64660.1"/>
    <property type="molecule type" value="Genomic_DNA"/>
</dbReference>
<keyword evidence="1" id="KW-0175">Coiled coil</keyword>
<keyword evidence="3" id="KW-1133">Transmembrane helix</keyword>
<feature type="coiled-coil region" evidence="1">
    <location>
        <begin position="127"/>
        <end position="175"/>
    </location>
</feature>
<dbReference type="OMA" id="NAGFHHN"/>
<evidence type="ECO:0000313" key="4">
    <source>
        <dbReference type="EMBL" id="ACO64660.1"/>
    </source>
</evidence>
<feature type="compositionally biased region" description="Low complexity" evidence="2">
    <location>
        <begin position="54"/>
        <end position="63"/>
    </location>
</feature>
<dbReference type="GeneID" id="8244689"/>
<protein>
    <submittedName>
        <fullName evidence="4">Uncharacterized protein</fullName>
    </submittedName>
</protein>
<feature type="compositionally biased region" description="Gly residues" evidence="2">
    <location>
        <begin position="605"/>
        <end position="614"/>
    </location>
</feature>
<organism evidence="4 5">
    <name type="scientific">Micromonas commoda (strain RCC299 / NOUM17 / CCMP2709)</name>
    <name type="common">Picoplanktonic green alga</name>
    <dbReference type="NCBI Taxonomy" id="296587"/>
    <lineage>
        <taxon>Eukaryota</taxon>
        <taxon>Viridiplantae</taxon>
        <taxon>Chlorophyta</taxon>
        <taxon>Mamiellophyceae</taxon>
        <taxon>Mamiellales</taxon>
        <taxon>Mamiellaceae</taxon>
        <taxon>Micromonas</taxon>
    </lineage>
</organism>
<feature type="transmembrane region" description="Helical" evidence="3">
    <location>
        <begin position="650"/>
        <end position="678"/>
    </location>
</feature>
<feature type="region of interest" description="Disordered" evidence="2">
    <location>
        <begin position="436"/>
        <end position="635"/>
    </location>
</feature>
<accession>C1E9C7</accession>
<dbReference type="eggNOG" id="ENOG502QPUC">
    <property type="taxonomic scope" value="Eukaryota"/>
</dbReference>
<dbReference type="KEGG" id="mis:MICPUN_105778"/>
<feature type="coiled-coil region" evidence="1">
    <location>
        <begin position="249"/>
        <end position="276"/>
    </location>
</feature>
<dbReference type="RefSeq" id="XP_002503402.1">
    <property type="nucleotide sequence ID" value="XM_002503356.1"/>
</dbReference>
<proteinExistence type="predicted"/>
<reference evidence="4 5" key="1">
    <citation type="journal article" date="2009" name="Science">
        <title>Green evolution and dynamic adaptations revealed by genomes of the marine picoeukaryotes Micromonas.</title>
        <authorList>
            <person name="Worden A.Z."/>
            <person name="Lee J.H."/>
            <person name="Mock T."/>
            <person name="Rouze P."/>
            <person name="Simmons M.P."/>
            <person name="Aerts A.L."/>
            <person name="Allen A.E."/>
            <person name="Cuvelier M.L."/>
            <person name="Derelle E."/>
            <person name="Everett M.V."/>
            <person name="Foulon E."/>
            <person name="Grimwood J."/>
            <person name="Gundlach H."/>
            <person name="Henrissat B."/>
            <person name="Napoli C."/>
            <person name="McDonald S.M."/>
            <person name="Parker M.S."/>
            <person name="Rombauts S."/>
            <person name="Salamov A."/>
            <person name="Von Dassow P."/>
            <person name="Badger J.H."/>
            <person name="Coutinho P.M."/>
            <person name="Demir E."/>
            <person name="Dubchak I."/>
            <person name="Gentemann C."/>
            <person name="Eikrem W."/>
            <person name="Gready J.E."/>
            <person name="John U."/>
            <person name="Lanier W."/>
            <person name="Lindquist E.A."/>
            <person name="Lucas S."/>
            <person name="Mayer K.F."/>
            <person name="Moreau H."/>
            <person name="Not F."/>
            <person name="Otillar R."/>
            <person name="Panaud O."/>
            <person name="Pangilinan J."/>
            <person name="Paulsen I."/>
            <person name="Piegu B."/>
            <person name="Poliakov A."/>
            <person name="Robbens S."/>
            <person name="Schmutz J."/>
            <person name="Toulza E."/>
            <person name="Wyss T."/>
            <person name="Zelensky A."/>
            <person name="Zhou K."/>
            <person name="Armbrust E.V."/>
            <person name="Bhattacharya D."/>
            <person name="Goodenough U.W."/>
            <person name="Van de Peer Y."/>
            <person name="Grigoriev I.V."/>
        </authorList>
    </citation>
    <scope>NUCLEOTIDE SEQUENCE [LARGE SCALE GENOMIC DNA]</scope>
    <source>
        <strain evidence="5">RCC299 / NOUM17</strain>
    </source>
</reference>
<name>C1E9C7_MICCC</name>
<evidence type="ECO:0000313" key="5">
    <source>
        <dbReference type="Proteomes" id="UP000002009"/>
    </source>
</evidence>
<feature type="compositionally biased region" description="Basic and acidic residues" evidence="2">
    <location>
        <begin position="572"/>
        <end position="599"/>
    </location>
</feature>
<feature type="compositionally biased region" description="Basic and acidic residues" evidence="2">
    <location>
        <begin position="475"/>
        <end position="496"/>
    </location>
</feature>
<keyword evidence="3" id="KW-0472">Membrane</keyword>
<feature type="region of interest" description="Disordered" evidence="2">
    <location>
        <begin position="32"/>
        <end position="92"/>
    </location>
</feature>